<keyword evidence="1" id="KW-1133">Transmembrane helix</keyword>
<dbReference type="SMART" id="SM00450">
    <property type="entry name" value="RHOD"/>
    <property type="match status" value="1"/>
</dbReference>
<proteinExistence type="predicted"/>
<dbReference type="SUPFAM" id="SSF52821">
    <property type="entry name" value="Rhodanese/Cell cycle control phosphatase"/>
    <property type="match status" value="1"/>
</dbReference>
<dbReference type="PANTHER" id="PTHR43031">
    <property type="entry name" value="FAD-DEPENDENT OXIDOREDUCTASE"/>
    <property type="match status" value="1"/>
</dbReference>
<organism evidence="3 4">
    <name type="scientific">Pseudomonas schmalbachii</name>
    <dbReference type="NCBI Taxonomy" id="2816993"/>
    <lineage>
        <taxon>Bacteria</taxon>
        <taxon>Pseudomonadati</taxon>
        <taxon>Pseudomonadota</taxon>
        <taxon>Gammaproteobacteria</taxon>
        <taxon>Pseudomonadales</taxon>
        <taxon>Pseudomonadaceae</taxon>
        <taxon>Pseudomonas</taxon>
    </lineage>
</organism>
<feature type="transmembrane region" description="Helical" evidence="1">
    <location>
        <begin position="15"/>
        <end position="34"/>
    </location>
</feature>
<dbReference type="PROSITE" id="PS50206">
    <property type="entry name" value="RHODANESE_3"/>
    <property type="match status" value="1"/>
</dbReference>
<feature type="domain" description="Rhodanese" evidence="2">
    <location>
        <begin position="51"/>
        <end position="140"/>
    </location>
</feature>
<dbReference type="PANTHER" id="PTHR43031:SF18">
    <property type="entry name" value="RHODANESE-RELATED SULFURTRANSFERASES"/>
    <property type="match status" value="1"/>
</dbReference>
<keyword evidence="4" id="KW-1185">Reference proteome</keyword>
<dbReference type="InterPro" id="IPR001763">
    <property type="entry name" value="Rhodanese-like_dom"/>
</dbReference>
<dbReference type="EMBL" id="JAELYA010000013">
    <property type="protein sequence ID" value="MBO3278262.1"/>
    <property type="molecule type" value="Genomic_DNA"/>
</dbReference>
<evidence type="ECO:0000256" key="1">
    <source>
        <dbReference type="SAM" id="Phobius"/>
    </source>
</evidence>
<accession>A0ABS3TX74</accession>
<name>A0ABS3TX74_9PSED</name>
<sequence>MQAFLTRLIEFTSNHYLLVGALAVLLVLLLLHELRRGGRSLSTRELTALVNSDQGVVLDIRSSKEFSAGHIVDALNIPSDKLTARMSELDKHKAKTIIVVDSMGQHAGTWCGVLQKAGYTAAKLSGGIGSWRGDNLPLVK</sequence>
<dbReference type="Gene3D" id="3.40.250.10">
    <property type="entry name" value="Rhodanese-like domain"/>
    <property type="match status" value="1"/>
</dbReference>
<protein>
    <submittedName>
        <fullName evidence="3">Rhodanese-like domain-containing protein</fullName>
    </submittedName>
</protein>
<keyword evidence="1" id="KW-0812">Transmembrane</keyword>
<gene>
    <name evidence="3" type="ORF">JFY56_23840</name>
</gene>
<keyword evidence="1" id="KW-0472">Membrane</keyword>
<dbReference type="RefSeq" id="WP_208316761.1">
    <property type="nucleotide sequence ID" value="NZ_JAELYA010000013.1"/>
</dbReference>
<dbReference type="CDD" id="cd00158">
    <property type="entry name" value="RHOD"/>
    <property type="match status" value="1"/>
</dbReference>
<evidence type="ECO:0000313" key="3">
    <source>
        <dbReference type="EMBL" id="MBO3278262.1"/>
    </source>
</evidence>
<dbReference type="Pfam" id="PF00581">
    <property type="entry name" value="Rhodanese"/>
    <property type="match status" value="1"/>
</dbReference>
<reference evidence="3 4" key="1">
    <citation type="submission" date="2020-12" db="EMBL/GenBank/DDBJ databases">
        <title>Pseudomonas schmalbachii sp. nov. isolated from millipede gut.</title>
        <authorList>
            <person name="Shelomi M."/>
        </authorList>
    </citation>
    <scope>NUCLEOTIDE SEQUENCE [LARGE SCALE GENOMIC DNA]</scope>
    <source>
        <strain evidence="3 4">Milli4</strain>
    </source>
</reference>
<evidence type="ECO:0000313" key="4">
    <source>
        <dbReference type="Proteomes" id="UP000669060"/>
    </source>
</evidence>
<dbReference type="Proteomes" id="UP000669060">
    <property type="component" value="Unassembled WGS sequence"/>
</dbReference>
<comment type="caution">
    <text evidence="3">The sequence shown here is derived from an EMBL/GenBank/DDBJ whole genome shotgun (WGS) entry which is preliminary data.</text>
</comment>
<dbReference type="InterPro" id="IPR050229">
    <property type="entry name" value="GlpE_sulfurtransferase"/>
</dbReference>
<evidence type="ECO:0000259" key="2">
    <source>
        <dbReference type="PROSITE" id="PS50206"/>
    </source>
</evidence>
<dbReference type="InterPro" id="IPR036873">
    <property type="entry name" value="Rhodanese-like_dom_sf"/>
</dbReference>